<reference evidence="9" key="1">
    <citation type="submission" date="2018-04" db="EMBL/GenBank/DDBJ databases">
        <authorList>
            <person name="Illikoud N."/>
        </authorList>
    </citation>
    <scope>NUCLEOTIDE SEQUENCE [LARGE SCALE GENOMIC DNA]</scope>
</reference>
<dbReference type="AlphaFoldDB" id="A0A2X0QES5"/>
<evidence type="ECO:0000313" key="8">
    <source>
        <dbReference type="EMBL" id="SPP27244.1"/>
    </source>
</evidence>
<dbReference type="GO" id="GO:0044027">
    <property type="term" value="P:negative regulation of gene expression via chromosomal CpG island methylation"/>
    <property type="evidence" value="ECO:0007669"/>
    <property type="project" value="TreeGrafter"/>
</dbReference>
<protein>
    <recommendedName>
        <fullName evidence="1">DNA (cytosine-5-)-methyltransferase</fullName>
        <ecNumber evidence="1">2.1.1.37</ecNumber>
    </recommendedName>
</protein>
<evidence type="ECO:0000313" key="9">
    <source>
        <dbReference type="Proteomes" id="UP000270190"/>
    </source>
</evidence>
<evidence type="ECO:0000256" key="1">
    <source>
        <dbReference type="ARBA" id="ARBA00011975"/>
    </source>
</evidence>
<dbReference type="PRINTS" id="PR00105">
    <property type="entry name" value="C5METTRFRASE"/>
</dbReference>
<accession>A0A2X0QES5</accession>
<dbReference type="NCBIfam" id="TIGR00675">
    <property type="entry name" value="dcm"/>
    <property type="match status" value="1"/>
</dbReference>
<keyword evidence="2 6" id="KW-0489">Methyltransferase</keyword>
<dbReference type="PROSITE" id="PS51679">
    <property type="entry name" value="SAM_MT_C5"/>
    <property type="match status" value="1"/>
</dbReference>
<proteinExistence type="inferred from homology"/>
<dbReference type="GO" id="GO:0009307">
    <property type="term" value="P:DNA restriction-modification system"/>
    <property type="evidence" value="ECO:0007669"/>
    <property type="project" value="UniProtKB-KW"/>
</dbReference>
<dbReference type="Pfam" id="PF00145">
    <property type="entry name" value="DNA_methylase"/>
    <property type="match status" value="1"/>
</dbReference>
<dbReference type="InterPro" id="IPR050390">
    <property type="entry name" value="C5-Methyltransferase"/>
</dbReference>
<keyword evidence="3 6" id="KW-0808">Transferase</keyword>
<dbReference type="InterPro" id="IPR029063">
    <property type="entry name" value="SAM-dependent_MTases_sf"/>
</dbReference>
<dbReference type="Gene3D" id="3.40.50.150">
    <property type="entry name" value="Vaccinia Virus protein VP39"/>
    <property type="match status" value="1"/>
</dbReference>
<dbReference type="Gene3D" id="3.90.120.10">
    <property type="entry name" value="DNA Methylase, subunit A, domain 2"/>
    <property type="match status" value="1"/>
</dbReference>
<dbReference type="PANTHER" id="PTHR10629">
    <property type="entry name" value="CYTOSINE-SPECIFIC METHYLTRANSFERASE"/>
    <property type="match status" value="1"/>
</dbReference>
<dbReference type="GO" id="GO:0003677">
    <property type="term" value="F:DNA binding"/>
    <property type="evidence" value="ECO:0007669"/>
    <property type="project" value="TreeGrafter"/>
</dbReference>
<name>A0A2X0QES5_BROTH</name>
<dbReference type="Proteomes" id="UP000270190">
    <property type="component" value="Unassembled WGS sequence"/>
</dbReference>
<evidence type="ECO:0000256" key="5">
    <source>
        <dbReference type="ARBA" id="ARBA00022747"/>
    </source>
</evidence>
<feature type="active site" evidence="6">
    <location>
        <position position="152"/>
    </location>
</feature>
<dbReference type="InterPro" id="IPR001525">
    <property type="entry name" value="C5_MeTfrase"/>
</dbReference>
<dbReference type="SUPFAM" id="SSF53335">
    <property type="entry name" value="S-adenosyl-L-methionine-dependent methyltransferases"/>
    <property type="match status" value="1"/>
</dbReference>
<comment type="similarity">
    <text evidence="6 7">Belongs to the class I-like SAM-binding methyltransferase superfamily. C5-methyltransferase family.</text>
</comment>
<evidence type="ECO:0000256" key="6">
    <source>
        <dbReference type="PROSITE-ProRule" id="PRU01016"/>
    </source>
</evidence>
<dbReference type="GO" id="GO:0032259">
    <property type="term" value="P:methylation"/>
    <property type="evidence" value="ECO:0007669"/>
    <property type="project" value="UniProtKB-KW"/>
</dbReference>
<dbReference type="RefSeq" id="WP_120487444.1">
    <property type="nucleotide sequence ID" value="NZ_OUNC01000005.1"/>
</dbReference>
<sequence length="450" mass="50040">MQGELLSVSDASTILGCSDTMTRKFIKLGELNAKQVGKTYVTTEAAIKKFIEKGLYVINPSDRVRQTSDIPKITCLSFFSGAQGLDIGLERAGIKPLLACEFNKDARATIVQNDSEIGLIGDIWEATPDKIYQYANIPKNHKVDIIVGGPSCQAFSTAGTRKGFNDSRGEVLIQYLNIIEQISPEYVVLENVRGMYSTPAIISEDGVETKGGVLIYTYNRLTNLGYSVTFELYNSANFGAPQKRERIVIIAKKGNEKLPHLVPTHSEAGEYGLDYWVTLKEAIGDIQGKAMNYLEIPEKRRKWFEKIPEGGNWKSLTPEDAEKAMGKSYFLGGGKTGFLRRLSFDKPSPTLVTNPLMPATDLVHPHELRALSIEEYARIQGFPDNWVFKGKIGEQYKQIGNAVPTMLGTAIGKLILNDIQGFENEIIEGFSYSRYKNTDEINFFKSITKG</sequence>
<keyword evidence="5" id="KW-0680">Restriction system</keyword>
<evidence type="ECO:0000256" key="3">
    <source>
        <dbReference type="ARBA" id="ARBA00022679"/>
    </source>
</evidence>
<organism evidence="8 9">
    <name type="scientific">Brochothrix thermosphacta</name>
    <name type="common">Microbacterium thermosphactum</name>
    <dbReference type="NCBI Taxonomy" id="2756"/>
    <lineage>
        <taxon>Bacteria</taxon>
        <taxon>Bacillati</taxon>
        <taxon>Bacillota</taxon>
        <taxon>Bacilli</taxon>
        <taxon>Bacillales</taxon>
        <taxon>Listeriaceae</taxon>
        <taxon>Brochothrix</taxon>
    </lineage>
</organism>
<dbReference type="EC" id="2.1.1.37" evidence="1"/>
<keyword evidence="4 6" id="KW-0949">S-adenosyl-L-methionine</keyword>
<dbReference type="GO" id="GO:0003886">
    <property type="term" value="F:DNA (cytosine-5-)-methyltransferase activity"/>
    <property type="evidence" value="ECO:0007669"/>
    <property type="project" value="UniProtKB-EC"/>
</dbReference>
<dbReference type="PANTHER" id="PTHR10629:SF52">
    <property type="entry name" value="DNA (CYTOSINE-5)-METHYLTRANSFERASE 1"/>
    <property type="match status" value="1"/>
</dbReference>
<dbReference type="REBASE" id="279137">
    <property type="entry name" value="M.Bth13ORF130024P"/>
</dbReference>
<evidence type="ECO:0000256" key="7">
    <source>
        <dbReference type="RuleBase" id="RU000416"/>
    </source>
</evidence>
<gene>
    <name evidence="8" type="primary">sinIM</name>
    <name evidence="8" type="ORF">BTBSAS_130024</name>
</gene>
<evidence type="ECO:0000256" key="2">
    <source>
        <dbReference type="ARBA" id="ARBA00022603"/>
    </source>
</evidence>
<evidence type="ECO:0000256" key="4">
    <source>
        <dbReference type="ARBA" id="ARBA00022691"/>
    </source>
</evidence>
<dbReference type="EMBL" id="OUNC01000005">
    <property type="protein sequence ID" value="SPP27244.1"/>
    <property type="molecule type" value="Genomic_DNA"/>
</dbReference>